<dbReference type="AlphaFoldDB" id="A0A1J4KGH8"/>
<dbReference type="Proteomes" id="UP000179807">
    <property type="component" value="Unassembled WGS sequence"/>
</dbReference>
<keyword evidence="1" id="KW-0472">Membrane</keyword>
<keyword evidence="3" id="KW-1185">Reference proteome</keyword>
<dbReference type="VEuPathDB" id="TrichDB:TRFO_20458"/>
<reference evidence="2" key="1">
    <citation type="submission" date="2016-10" db="EMBL/GenBank/DDBJ databases">
        <authorList>
            <person name="Benchimol M."/>
            <person name="Almeida L.G."/>
            <person name="Vasconcelos A.T."/>
            <person name="Perreira-Neves A."/>
            <person name="Rosa I.A."/>
            <person name="Tasca T."/>
            <person name="Bogo M.R."/>
            <person name="de Souza W."/>
        </authorList>
    </citation>
    <scope>NUCLEOTIDE SEQUENCE [LARGE SCALE GENOMIC DNA]</scope>
    <source>
        <strain evidence="2">K</strain>
    </source>
</reference>
<evidence type="ECO:0000313" key="3">
    <source>
        <dbReference type="Proteomes" id="UP000179807"/>
    </source>
</evidence>
<comment type="caution">
    <text evidence="2">The sequence shown here is derived from an EMBL/GenBank/DDBJ whole genome shotgun (WGS) entry which is preliminary data.</text>
</comment>
<accession>A0A1J4KGH8</accession>
<organism evidence="2 3">
    <name type="scientific">Tritrichomonas foetus</name>
    <dbReference type="NCBI Taxonomy" id="1144522"/>
    <lineage>
        <taxon>Eukaryota</taxon>
        <taxon>Metamonada</taxon>
        <taxon>Parabasalia</taxon>
        <taxon>Tritrichomonadida</taxon>
        <taxon>Tritrichomonadidae</taxon>
        <taxon>Tritrichomonas</taxon>
    </lineage>
</organism>
<dbReference type="GeneID" id="94836113"/>
<feature type="transmembrane region" description="Helical" evidence="1">
    <location>
        <begin position="6"/>
        <end position="26"/>
    </location>
</feature>
<dbReference type="OrthoDB" id="10540913at2759"/>
<keyword evidence="1" id="KW-1133">Transmembrane helix</keyword>
<feature type="transmembrane region" description="Helical" evidence="1">
    <location>
        <begin position="62"/>
        <end position="80"/>
    </location>
</feature>
<dbReference type="EMBL" id="MLAK01000615">
    <property type="protein sequence ID" value="OHT10323.1"/>
    <property type="molecule type" value="Genomic_DNA"/>
</dbReference>
<name>A0A1J4KGH8_9EUKA</name>
<sequence>MLFSFILFFIIGFIPFVAAYFGLEITTQQTKKLLPSSLVYFSLFSIFKLFTVSALLTELQGHNIQTFIVTLVINSFEFVAFRSAYETNKVTNAEKGNTIAFWWAFLSAFLTTILSFISNSRTYEMEPHHISYAVSTLSYLFLMFAMQNFVLSIKKFTKIHQLTASQQLFVLLLGLPSALASIEPKGLFPSFVPDLLKIGSAALLWVVSKTIRNQKEEN</sequence>
<feature type="transmembrane region" description="Helical" evidence="1">
    <location>
        <begin position="100"/>
        <end position="118"/>
    </location>
</feature>
<protein>
    <submittedName>
        <fullName evidence="2">Uncharacterized protein</fullName>
    </submittedName>
</protein>
<dbReference type="RefSeq" id="XP_068363459.1">
    <property type="nucleotide sequence ID" value="XM_068501409.1"/>
</dbReference>
<feature type="transmembrane region" description="Helical" evidence="1">
    <location>
        <begin position="38"/>
        <end position="56"/>
    </location>
</feature>
<proteinExistence type="predicted"/>
<feature type="transmembrane region" description="Helical" evidence="1">
    <location>
        <begin position="130"/>
        <end position="150"/>
    </location>
</feature>
<gene>
    <name evidence="2" type="ORF">TRFO_20458</name>
</gene>
<keyword evidence="1" id="KW-0812">Transmembrane</keyword>
<evidence type="ECO:0000256" key="1">
    <source>
        <dbReference type="SAM" id="Phobius"/>
    </source>
</evidence>
<evidence type="ECO:0000313" key="2">
    <source>
        <dbReference type="EMBL" id="OHT10323.1"/>
    </source>
</evidence>